<reference evidence="1" key="1">
    <citation type="journal article" date="2023" name="Mol. Biol. Evol.">
        <title>Third-Generation Sequencing Reveals the Adaptive Role of the Epigenome in Three Deep-Sea Polychaetes.</title>
        <authorList>
            <person name="Perez M."/>
            <person name="Aroh O."/>
            <person name="Sun Y."/>
            <person name="Lan Y."/>
            <person name="Juniper S.K."/>
            <person name="Young C.R."/>
            <person name="Angers B."/>
            <person name="Qian P.Y."/>
        </authorList>
    </citation>
    <scope>NUCLEOTIDE SEQUENCE</scope>
    <source>
        <strain evidence="1">P08H-3</strain>
    </source>
</reference>
<name>A0AAD9ITQ4_9ANNE</name>
<dbReference type="EMBL" id="JAODUP010001250">
    <property type="protein sequence ID" value="KAK2140787.1"/>
    <property type="molecule type" value="Genomic_DNA"/>
</dbReference>
<keyword evidence="2" id="KW-1185">Reference proteome</keyword>
<proteinExistence type="predicted"/>
<evidence type="ECO:0000313" key="1">
    <source>
        <dbReference type="EMBL" id="KAK2140787.1"/>
    </source>
</evidence>
<sequence length="73" mass="8532">MPTTSGIMNNFKMHLATFTKTNCMTSFEQNNNKSMITNNRIIIIQQLYTIVQRRTKQMKTSVTNKTEQTSERL</sequence>
<accession>A0AAD9ITQ4</accession>
<organism evidence="1 2">
    <name type="scientific">Paralvinella palmiformis</name>
    <dbReference type="NCBI Taxonomy" id="53620"/>
    <lineage>
        <taxon>Eukaryota</taxon>
        <taxon>Metazoa</taxon>
        <taxon>Spiralia</taxon>
        <taxon>Lophotrochozoa</taxon>
        <taxon>Annelida</taxon>
        <taxon>Polychaeta</taxon>
        <taxon>Sedentaria</taxon>
        <taxon>Canalipalpata</taxon>
        <taxon>Terebellida</taxon>
        <taxon>Terebelliformia</taxon>
        <taxon>Alvinellidae</taxon>
        <taxon>Paralvinella</taxon>
    </lineage>
</organism>
<comment type="caution">
    <text evidence="1">The sequence shown here is derived from an EMBL/GenBank/DDBJ whole genome shotgun (WGS) entry which is preliminary data.</text>
</comment>
<protein>
    <submittedName>
        <fullName evidence="1">Uncharacterized protein</fullName>
    </submittedName>
</protein>
<evidence type="ECO:0000313" key="2">
    <source>
        <dbReference type="Proteomes" id="UP001208570"/>
    </source>
</evidence>
<gene>
    <name evidence="1" type="ORF">LSH36_1249g00082</name>
</gene>
<dbReference type="Proteomes" id="UP001208570">
    <property type="component" value="Unassembled WGS sequence"/>
</dbReference>
<dbReference type="AlphaFoldDB" id="A0AAD9ITQ4"/>